<feature type="non-terminal residue" evidence="3">
    <location>
        <position position="1"/>
    </location>
</feature>
<dbReference type="Pfam" id="PF18676">
    <property type="entry name" value="MBG_2"/>
    <property type="match status" value="2"/>
</dbReference>
<feature type="region of interest" description="Disordered" evidence="1">
    <location>
        <begin position="75"/>
        <end position="94"/>
    </location>
</feature>
<dbReference type="EMBL" id="JAGHQL010000546">
    <property type="protein sequence ID" value="KAH0533485.1"/>
    <property type="molecule type" value="Genomic_DNA"/>
</dbReference>
<evidence type="ECO:0000313" key="3">
    <source>
        <dbReference type="EMBL" id="KAH0533485.1"/>
    </source>
</evidence>
<evidence type="ECO:0000256" key="1">
    <source>
        <dbReference type="SAM" id="MobiDB-lite"/>
    </source>
</evidence>
<comment type="caution">
    <text evidence="3">The sequence shown here is derived from an EMBL/GenBank/DDBJ whole genome shotgun (WGS) entry which is preliminary data.</text>
</comment>
<keyword evidence="4" id="KW-1185">Reference proteome</keyword>
<accession>A0A9P8HY69</accession>
<feature type="compositionally biased region" description="Polar residues" evidence="1">
    <location>
        <begin position="76"/>
        <end position="91"/>
    </location>
</feature>
<dbReference type="InterPro" id="IPR041286">
    <property type="entry name" value="MBG_2"/>
</dbReference>
<evidence type="ECO:0000259" key="2">
    <source>
        <dbReference type="Pfam" id="PF18676"/>
    </source>
</evidence>
<sequence>IYGDADPLTYRLAGGTLLGSDTLSSIFTGNLSHGNNPNVSVYDITIGTLTLSAYSQSRYSFTFSDTTSFTIAPRSLTVTPDSGQSKTSGETDPSPFLYTITGGSLLPGDSLSGALSRVSGENPGLYPFLLGTLGNPNYALSLTGVPPAQFVILAGNNTLPTISFTDPNTIWPYIAPKSAIGHTAVISYAGQPPETTGALEHSSSFEVFNGEVPEKNPGR</sequence>
<feature type="domain" description="MBG" evidence="2">
    <location>
        <begin position="76"/>
        <end position="143"/>
    </location>
</feature>
<organism evidence="3 4">
    <name type="scientific">Glutinoglossum americanum</name>
    <dbReference type="NCBI Taxonomy" id="1670608"/>
    <lineage>
        <taxon>Eukaryota</taxon>
        <taxon>Fungi</taxon>
        <taxon>Dikarya</taxon>
        <taxon>Ascomycota</taxon>
        <taxon>Pezizomycotina</taxon>
        <taxon>Geoglossomycetes</taxon>
        <taxon>Geoglossales</taxon>
        <taxon>Geoglossaceae</taxon>
        <taxon>Glutinoglossum</taxon>
    </lineage>
</organism>
<feature type="domain" description="MBG" evidence="2">
    <location>
        <begin position="1"/>
        <end position="67"/>
    </location>
</feature>
<dbReference type="AlphaFoldDB" id="A0A9P8HY69"/>
<evidence type="ECO:0000313" key="4">
    <source>
        <dbReference type="Proteomes" id="UP000698800"/>
    </source>
</evidence>
<proteinExistence type="predicted"/>
<reference evidence="3" key="1">
    <citation type="submission" date="2021-03" db="EMBL/GenBank/DDBJ databases">
        <title>Comparative genomics and phylogenomic investigation of the class Geoglossomycetes provide insights into ecological specialization and systematics.</title>
        <authorList>
            <person name="Melie T."/>
            <person name="Pirro S."/>
            <person name="Miller A.N."/>
            <person name="Quandt A."/>
        </authorList>
    </citation>
    <scope>NUCLEOTIDE SEQUENCE</scope>
    <source>
        <strain evidence="3">GBOQ0MN5Z8</strain>
    </source>
</reference>
<gene>
    <name evidence="3" type="ORF">FGG08_007717</name>
</gene>
<protein>
    <recommendedName>
        <fullName evidence="2">MBG domain-containing protein</fullName>
    </recommendedName>
</protein>
<dbReference type="Proteomes" id="UP000698800">
    <property type="component" value="Unassembled WGS sequence"/>
</dbReference>
<name>A0A9P8HY69_9PEZI</name>